<dbReference type="PANTHER" id="PTHR19879:SF9">
    <property type="entry name" value="TRANSCRIPTION INITIATION FACTOR TFIID SUBUNIT 5"/>
    <property type="match status" value="1"/>
</dbReference>
<dbReference type="InterPro" id="IPR036322">
    <property type="entry name" value="WD40_repeat_dom_sf"/>
</dbReference>
<protein>
    <submittedName>
        <fullName evidence="2">WD40 repeat-like protein</fullName>
    </submittedName>
</protein>
<reference evidence="2 3" key="1">
    <citation type="submission" date="2016-08" db="EMBL/GenBank/DDBJ databases">
        <title>Genomes of anaerobic fungi encode conserved fungal cellulosomes for biomass hydrolysis.</title>
        <authorList>
            <consortium name="DOE Joint Genome Institute"/>
            <person name="Haitjema C.H."/>
            <person name="Gilmore S.P."/>
            <person name="Henske J.K."/>
            <person name="Solomon K.V."/>
            <person name="De Groot R."/>
            <person name="Kuo A."/>
            <person name="Mondo S.J."/>
            <person name="Salamov A.A."/>
            <person name="Labutti K."/>
            <person name="Zhao Z."/>
            <person name="Chiniquy J."/>
            <person name="Barry K."/>
            <person name="Brewer H.M."/>
            <person name="Purvine S.O."/>
            <person name="Wright A.T."/>
            <person name="Boxma B."/>
            <person name="Van Alen T."/>
            <person name="Hackstein J.H."/>
            <person name="Baker S.E."/>
            <person name="Grigoriev I.V."/>
            <person name="O'Malley M.A."/>
        </authorList>
    </citation>
    <scope>NUCLEOTIDE SEQUENCE [LARGE SCALE GENOMIC DNA]</scope>
    <source>
        <strain evidence="3">finn</strain>
    </source>
</reference>
<accession>A0A1Y1V286</accession>
<dbReference type="InterPro" id="IPR015943">
    <property type="entry name" value="WD40/YVTN_repeat-like_dom_sf"/>
</dbReference>
<dbReference type="Gene3D" id="2.130.10.10">
    <property type="entry name" value="YVTN repeat-like/Quinoprotein amine dehydrogenase"/>
    <property type="match status" value="2"/>
</dbReference>
<organism evidence="2 3">
    <name type="scientific">Piromyces finnis</name>
    <dbReference type="NCBI Taxonomy" id="1754191"/>
    <lineage>
        <taxon>Eukaryota</taxon>
        <taxon>Fungi</taxon>
        <taxon>Fungi incertae sedis</taxon>
        <taxon>Chytridiomycota</taxon>
        <taxon>Chytridiomycota incertae sedis</taxon>
        <taxon>Neocallimastigomycetes</taxon>
        <taxon>Neocallimastigales</taxon>
        <taxon>Neocallimastigaceae</taxon>
        <taxon>Piromyces</taxon>
    </lineage>
</organism>
<dbReference type="PROSITE" id="PS50294">
    <property type="entry name" value="WD_REPEATS_REGION"/>
    <property type="match status" value="2"/>
</dbReference>
<dbReference type="PANTHER" id="PTHR19879">
    <property type="entry name" value="TRANSCRIPTION INITIATION FACTOR TFIID"/>
    <property type="match status" value="1"/>
</dbReference>
<feature type="repeat" description="WD" evidence="1">
    <location>
        <begin position="410"/>
        <end position="447"/>
    </location>
</feature>
<gene>
    <name evidence="2" type="ORF">BCR36DRAFT_359885</name>
</gene>
<sequence length="447" mass="51591">MDYTIKPSVQKKEEKHIKLDVRLFAFKLVREFLKENRFNNTLEIFNEEASDDLEILDDSIRPFPNKTLLAVLEDYEEFITIDRLSKLSVEKNLDEDLKFECDGKYPQNDLKTIEDVHYSNIISLHSKQLPSKIFDESEENQNKSYIFSGAIDKSVRATELETGKVVGIFQHHKGAVLSIDTHPIYEHIMLTSSMDGQITIVDIDTNECIQQFKNHQKFVTKALFSPDGKFIVSSSYDHSVNIYKCIEEKTHDVQNHIIPKYELVDTKTYNGACESLCITISPENNNIYTAVVGVREDNYLHYIDLIEGFPETKINMNLNGDNWVSFTPMNLVPSPDHKYILCCTDNKSGRTILFRNRSNAQPRIFYGAQIDEFTNPRCCFHSNGQYVFITSNDYSICVFEIPTAKLVKKLYGHKAIVRDITFIEPSEEYVNGLLVSCSYDKTIRVWN</sequence>
<evidence type="ECO:0000256" key="1">
    <source>
        <dbReference type="PROSITE-ProRule" id="PRU00221"/>
    </source>
</evidence>
<feature type="repeat" description="WD" evidence="1">
    <location>
        <begin position="212"/>
        <end position="244"/>
    </location>
</feature>
<keyword evidence="1" id="KW-0853">WD repeat</keyword>
<dbReference type="PROSITE" id="PS50896">
    <property type="entry name" value="LISH"/>
    <property type="match status" value="1"/>
</dbReference>
<proteinExistence type="predicted"/>
<dbReference type="SMART" id="SM00320">
    <property type="entry name" value="WD40"/>
    <property type="match status" value="4"/>
</dbReference>
<comment type="caution">
    <text evidence="2">The sequence shown here is derived from an EMBL/GenBank/DDBJ whole genome shotgun (WGS) entry which is preliminary data.</text>
</comment>
<name>A0A1Y1V286_9FUNG</name>
<dbReference type="Pfam" id="PF00400">
    <property type="entry name" value="WD40"/>
    <property type="match status" value="3"/>
</dbReference>
<dbReference type="AlphaFoldDB" id="A0A1Y1V286"/>
<dbReference type="InterPro" id="IPR006594">
    <property type="entry name" value="LisH"/>
</dbReference>
<dbReference type="EMBL" id="MCFH01000046">
    <property type="protein sequence ID" value="ORX44359.1"/>
    <property type="molecule type" value="Genomic_DNA"/>
</dbReference>
<evidence type="ECO:0000313" key="2">
    <source>
        <dbReference type="EMBL" id="ORX44359.1"/>
    </source>
</evidence>
<dbReference type="PROSITE" id="PS50082">
    <property type="entry name" value="WD_REPEATS_2"/>
    <property type="match status" value="2"/>
</dbReference>
<dbReference type="OrthoDB" id="1932312at2759"/>
<evidence type="ECO:0000313" key="3">
    <source>
        <dbReference type="Proteomes" id="UP000193719"/>
    </source>
</evidence>
<dbReference type="SUPFAM" id="SSF50978">
    <property type="entry name" value="WD40 repeat-like"/>
    <property type="match status" value="1"/>
</dbReference>
<reference evidence="2 3" key="2">
    <citation type="submission" date="2016-08" db="EMBL/GenBank/DDBJ databases">
        <title>Pervasive Adenine N6-methylation of Active Genes in Fungi.</title>
        <authorList>
            <consortium name="DOE Joint Genome Institute"/>
            <person name="Mondo S.J."/>
            <person name="Dannebaum R.O."/>
            <person name="Kuo R.C."/>
            <person name="Labutti K."/>
            <person name="Haridas S."/>
            <person name="Kuo A."/>
            <person name="Salamov A."/>
            <person name="Ahrendt S.R."/>
            <person name="Lipzen A."/>
            <person name="Sullivan W."/>
            <person name="Andreopoulos W.B."/>
            <person name="Clum A."/>
            <person name="Lindquist E."/>
            <person name="Daum C."/>
            <person name="Ramamoorthy G.K."/>
            <person name="Gryganskyi A."/>
            <person name="Culley D."/>
            <person name="Magnuson J.K."/>
            <person name="James T.Y."/>
            <person name="O'Malley M.A."/>
            <person name="Stajich J.E."/>
            <person name="Spatafora J.W."/>
            <person name="Visel A."/>
            <person name="Grigoriev I.V."/>
        </authorList>
    </citation>
    <scope>NUCLEOTIDE SEQUENCE [LARGE SCALE GENOMIC DNA]</scope>
    <source>
        <strain evidence="3">finn</strain>
    </source>
</reference>
<dbReference type="InterPro" id="IPR001680">
    <property type="entry name" value="WD40_rpt"/>
</dbReference>
<dbReference type="Proteomes" id="UP000193719">
    <property type="component" value="Unassembled WGS sequence"/>
</dbReference>
<dbReference type="STRING" id="1754191.A0A1Y1V286"/>
<keyword evidence="3" id="KW-1185">Reference proteome</keyword>